<protein>
    <submittedName>
        <fullName evidence="1">Uncharacterized protein</fullName>
    </submittedName>
</protein>
<dbReference type="Proteomes" id="UP000182719">
    <property type="component" value="Unassembled WGS sequence"/>
</dbReference>
<name>A0A1H7RDK7_STIAU</name>
<organism evidence="1 2">
    <name type="scientific">Stigmatella aurantiaca</name>
    <dbReference type="NCBI Taxonomy" id="41"/>
    <lineage>
        <taxon>Bacteria</taxon>
        <taxon>Pseudomonadati</taxon>
        <taxon>Myxococcota</taxon>
        <taxon>Myxococcia</taxon>
        <taxon>Myxococcales</taxon>
        <taxon>Cystobacterineae</taxon>
        <taxon>Archangiaceae</taxon>
        <taxon>Stigmatella</taxon>
    </lineage>
</organism>
<keyword evidence="2" id="KW-1185">Reference proteome</keyword>
<dbReference type="AlphaFoldDB" id="A0A1H7RDK7"/>
<dbReference type="EMBL" id="FOAP01000007">
    <property type="protein sequence ID" value="SEL58390.1"/>
    <property type="molecule type" value="Genomic_DNA"/>
</dbReference>
<evidence type="ECO:0000313" key="1">
    <source>
        <dbReference type="EMBL" id="SEL58390.1"/>
    </source>
</evidence>
<gene>
    <name evidence="1" type="ORF">SAMN05444354_1075</name>
</gene>
<sequence length="179" mass="19912">MKHRGLLLLAALAAPGCIRAPEIVMVDRATALEEQASGSFQDVERRLARSGMSPAPVPLTPNQLEELGLQPSPLVENMGKTQADRVDELLRRHCVGEGRDGLLVDTRRSCQAGRLSADDVALVERVNRARLQLWHWMQTVRPGVPEESLRQRWRQFHAEGVVCGGWVESDDGTWGEKKC</sequence>
<accession>A0A1H7RDK7</accession>
<dbReference type="OrthoDB" id="5381281at2"/>
<dbReference type="RefSeq" id="WP_075007073.1">
    <property type="nucleotide sequence ID" value="NZ_FOAP01000007.1"/>
</dbReference>
<evidence type="ECO:0000313" key="2">
    <source>
        <dbReference type="Proteomes" id="UP000182719"/>
    </source>
</evidence>
<proteinExistence type="predicted"/>
<reference evidence="2" key="1">
    <citation type="submission" date="2016-10" db="EMBL/GenBank/DDBJ databases">
        <authorList>
            <person name="Varghese N."/>
            <person name="Submissions S."/>
        </authorList>
    </citation>
    <scope>NUCLEOTIDE SEQUENCE [LARGE SCALE GENOMIC DNA]</scope>
    <source>
        <strain evidence="2">DSM 17044</strain>
    </source>
</reference>